<dbReference type="GO" id="GO:0005829">
    <property type="term" value="C:cytosol"/>
    <property type="evidence" value="ECO:0007669"/>
    <property type="project" value="TreeGrafter"/>
</dbReference>
<organism evidence="1 2">
    <name type="scientific">Diplocloster agilis</name>
    <dbReference type="NCBI Taxonomy" id="2850323"/>
    <lineage>
        <taxon>Bacteria</taxon>
        <taxon>Bacillati</taxon>
        <taxon>Bacillota</taxon>
        <taxon>Clostridia</taxon>
        <taxon>Lachnospirales</taxon>
        <taxon>Lachnospiraceae</taxon>
        <taxon>Diplocloster</taxon>
    </lineage>
</organism>
<name>A0A949NCH2_9FIRM</name>
<dbReference type="InterPro" id="IPR050155">
    <property type="entry name" value="HAD-like_hydrolase_sf"/>
</dbReference>
<sequence length="217" mass="24706">MFDIILYDLDGTLTDPKEGITKSVQYALRYFGIEEEDLSKLEPFIGPPLKEQFMEYCGFEEEKGEEAVWKYRERFSVDGWKENKIYPGVADMLRRLSQEGKILAVASSKPTLFVDKILDYFEITKYFTEVVGSEMDGSRTRKSDVIGEVFSRLRIDEENKDRVVMIGDRKHDVIGAKEAGVASIGVTYGYGGYDELAGAHPDWIVNSVDELTELLLK</sequence>
<accession>A0A949NCH2</accession>
<protein>
    <submittedName>
        <fullName evidence="1">HAD-IA family hydrolase</fullName>
    </submittedName>
</protein>
<reference evidence="1" key="1">
    <citation type="submission" date="2021-06" db="EMBL/GenBank/DDBJ databases">
        <title>Description of novel taxa of the family Lachnospiraceae.</title>
        <authorList>
            <person name="Chaplin A.V."/>
            <person name="Sokolova S.R."/>
            <person name="Pikina A.P."/>
            <person name="Korzhanova M."/>
            <person name="Belova V."/>
            <person name="Korostin D."/>
            <person name="Efimov B.A."/>
        </authorList>
    </citation>
    <scope>NUCLEOTIDE SEQUENCE</scope>
    <source>
        <strain evidence="1">ASD5720</strain>
    </source>
</reference>
<keyword evidence="1" id="KW-0378">Hydrolase</keyword>
<dbReference type="Gene3D" id="1.10.150.240">
    <property type="entry name" value="Putative phosphatase, domain 2"/>
    <property type="match status" value="1"/>
</dbReference>
<comment type="caution">
    <text evidence="1">The sequence shown here is derived from an EMBL/GenBank/DDBJ whole genome shotgun (WGS) entry which is preliminary data.</text>
</comment>
<dbReference type="InterPro" id="IPR023198">
    <property type="entry name" value="PGP-like_dom2"/>
</dbReference>
<gene>
    <name evidence="1" type="ORF">KTH89_19305</name>
</gene>
<evidence type="ECO:0000313" key="1">
    <source>
        <dbReference type="EMBL" id="MBU9738692.1"/>
    </source>
</evidence>
<dbReference type="GO" id="GO:0016787">
    <property type="term" value="F:hydrolase activity"/>
    <property type="evidence" value="ECO:0007669"/>
    <property type="project" value="UniProtKB-KW"/>
</dbReference>
<dbReference type="InterPro" id="IPR041492">
    <property type="entry name" value="HAD_2"/>
</dbReference>
<dbReference type="InterPro" id="IPR023214">
    <property type="entry name" value="HAD_sf"/>
</dbReference>
<dbReference type="Proteomes" id="UP000712157">
    <property type="component" value="Unassembled WGS sequence"/>
</dbReference>
<dbReference type="InterPro" id="IPR036412">
    <property type="entry name" value="HAD-like_sf"/>
</dbReference>
<dbReference type="SFLD" id="SFLDS00003">
    <property type="entry name" value="Haloacid_Dehalogenase"/>
    <property type="match status" value="1"/>
</dbReference>
<dbReference type="PANTHER" id="PTHR43434">
    <property type="entry name" value="PHOSPHOGLYCOLATE PHOSPHATASE"/>
    <property type="match status" value="1"/>
</dbReference>
<dbReference type="Gene3D" id="3.40.50.1000">
    <property type="entry name" value="HAD superfamily/HAD-like"/>
    <property type="match status" value="1"/>
</dbReference>
<dbReference type="NCBIfam" id="TIGR01549">
    <property type="entry name" value="HAD-SF-IA-v1"/>
    <property type="match status" value="1"/>
</dbReference>
<dbReference type="PANTHER" id="PTHR43434:SF20">
    <property type="entry name" value="5'-NUCLEOTIDASE"/>
    <property type="match status" value="1"/>
</dbReference>
<dbReference type="SFLD" id="SFLDG01135">
    <property type="entry name" value="C1.5.6:_HAD__Beta-PGM__Phospha"/>
    <property type="match status" value="1"/>
</dbReference>
<keyword evidence="2" id="KW-1185">Reference proteome</keyword>
<dbReference type="SFLD" id="SFLDG01129">
    <property type="entry name" value="C1.5:_HAD__Beta-PGM__Phosphata"/>
    <property type="match status" value="1"/>
</dbReference>
<proteinExistence type="predicted"/>
<dbReference type="EMBL" id="JAHQCW010000040">
    <property type="protein sequence ID" value="MBU9738692.1"/>
    <property type="molecule type" value="Genomic_DNA"/>
</dbReference>
<dbReference type="Pfam" id="PF13419">
    <property type="entry name" value="HAD_2"/>
    <property type="match status" value="1"/>
</dbReference>
<dbReference type="AlphaFoldDB" id="A0A949NCH2"/>
<dbReference type="GO" id="GO:0004713">
    <property type="term" value="F:protein tyrosine kinase activity"/>
    <property type="evidence" value="ECO:0007669"/>
    <property type="project" value="TreeGrafter"/>
</dbReference>
<dbReference type="InterPro" id="IPR006439">
    <property type="entry name" value="HAD-SF_hydro_IA"/>
</dbReference>
<evidence type="ECO:0000313" key="2">
    <source>
        <dbReference type="Proteomes" id="UP000712157"/>
    </source>
</evidence>
<dbReference type="FunFam" id="3.40.50.1000:FF:000022">
    <property type="entry name" value="Phosphoglycolate phosphatase"/>
    <property type="match status" value="1"/>
</dbReference>
<dbReference type="SUPFAM" id="SSF56784">
    <property type="entry name" value="HAD-like"/>
    <property type="match status" value="1"/>
</dbReference>